<dbReference type="PANTHER" id="PTHR10443:SF12">
    <property type="entry name" value="DIPEPTIDASE"/>
    <property type="match status" value="1"/>
</dbReference>
<keyword evidence="1" id="KW-0325">Glycoprotein</keyword>
<keyword evidence="1" id="KW-0862">Zinc</keyword>
<dbReference type="GO" id="GO:0006508">
    <property type="term" value="P:proteolysis"/>
    <property type="evidence" value="ECO:0007669"/>
    <property type="project" value="UniProtKB-KW"/>
</dbReference>
<dbReference type="GO" id="GO:0098552">
    <property type="term" value="C:side of membrane"/>
    <property type="evidence" value="ECO:0007669"/>
    <property type="project" value="UniProtKB-KW"/>
</dbReference>
<dbReference type="PANTHER" id="PTHR10443">
    <property type="entry name" value="MICROSOMAL DIPEPTIDASE"/>
    <property type="match status" value="1"/>
</dbReference>
<proteinExistence type="inferred from homology"/>
<keyword evidence="1" id="KW-0449">Lipoprotein</keyword>
<organism evidence="4 5">
    <name type="scientific">Bemisia tabaci</name>
    <name type="common">Sweetpotato whitefly</name>
    <name type="synonym">Aleurodes tabaci</name>
    <dbReference type="NCBI Taxonomy" id="7038"/>
    <lineage>
        <taxon>Eukaryota</taxon>
        <taxon>Metazoa</taxon>
        <taxon>Ecdysozoa</taxon>
        <taxon>Arthropoda</taxon>
        <taxon>Hexapoda</taxon>
        <taxon>Insecta</taxon>
        <taxon>Pterygota</taxon>
        <taxon>Neoptera</taxon>
        <taxon>Paraneoptera</taxon>
        <taxon>Hemiptera</taxon>
        <taxon>Sternorrhyncha</taxon>
        <taxon>Aleyrodoidea</taxon>
        <taxon>Aleyrodidae</taxon>
        <taxon>Aleyrodinae</taxon>
        <taxon>Bemisia</taxon>
    </lineage>
</organism>
<dbReference type="EC" id="3.4.13.19" evidence="1"/>
<feature type="compositionally biased region" description="Basic and acidic residues" evidence="2">
    <location>
        <begin position="35"/>
        <end position="49"/>
    </location>
</feature>
<comment type="subcellular location">
    <subcellularLocation>
        <location evidence="1">Membrane</location>
        <topology evidence="1">Lipid-anchor</topology>
        <topology evidence="1">GPI-anchor</topology>
    </subcellularLocation>
</comment>
<dbReference type="PROSITE" id="PS51365">
    <property type="entry name" value="RENAL_DIPEPTIDASE_2"/>
    <property type="match status" value="1"/>
</dbReference>
<sequence length="628" mass="69129">MQPYSSMTSRGYSSQANTPRACRVSRTPPISRSSYYEHGHGRDLHRSEPHLAGPGAGAVALDQQLLLQQGPPPRHQYYVAPLPRSGNPTAAVHRLSPIHQPHPHPHPYPHHAHAFTELHRPPRREPCPVAHWELDVDLRHHIQNCTCSCNHMGYGNYMDYQTTCLINGGGRCNGQSRSLIAAVDSVSSDSSSDGPKAIYELRLRPWAILTIIFLLVTAILVGIVVPSALKKSNGSPTSEGMSYEDRLAIVQRILSEVPLVDGHNDLPWNIRKFIHNQLSSFNFSSDLRTVEPWSKSNWSQTDLPRLKKGMVGAQFWSAYVPCGAQFLDAVQLTMEQIDVINRLISLYNLDLQLATSVKGIHEAKKAGKIASLIGVEGGHSLGNSLAVLRTFHSVGARYLTLTHTCHTPWAVCCSRGENPLSSHIDENQGLSNFGNLVVRELNRLGMIVDLSHTSVKTMEDALNVTVAPVIFSHSSAFTLCNSSRNVPDHVLKLVALNGGIVMVSFYSYFITCSSVATMDDVIAHINHIRKVAGEDHVGLGAGYDGINYTAAGLEDVSHYPDLLAKLMQDESWGEPQIKKLAGLNFLRVFAKVEKVRDEWQHEALPGEEHLLASKDLKAPPPSDCNYGS</sequence>
<keyword evidence="3" id="KW-1133">Transmembrane helix</keyword>
<keyword evidence="1" id="KW-0479">Metal-binding</keyword>
<protein>
    <recommendedName>
        <fullName evidence="1">Dipeptidase</fullName>
        <ecNumber evidence="1">3.4.13.19</ecNumber>
    </recommendedName>
</protein>
<dbReference type="OrthoDB" id="445695at2759"/>
<keyword evidence="3" id="KW-0812">Transmembrane</keyword>
<dbReference type="Gene3D" id="3.20.20.140">
    <property type="entry name" value="Metal-dependent hydrolases"/>
    <property type="match status" value="1"/>
</dbReference>
<dbReference type="InterPro" id="IPR008257">
    <property type="entry name" value="Pept_M19"/>
</dbReference>
<evidence type="ECO:0000313" key="5">
    <source>
        <dbReference type="Proteomes" id="UP001152759"/>
    </source>
</evidence>
<dbReference type="Proteomes" id="UP001152759">
    <property type="component" value="Chromosome 1"/>
</dbReference>
<dbReference type="GO" id="GO:0070573">
    <property type="term" value="F:metallodipeptidase activity"/>
    <property type="evidence" value="ECO:0007669"/>
    <property type="project" value="InterPro"/>
</dbReference>
<keyword evidence="1" id="KW-0645">Protease</keyword>
<feature type="region of interest" description="Disordered" evidence="2">
    <location>
        <begin position="1"/>
        <end position="55"/>
    </location>
</feature>
<dbReference type="InterPro" id="IPR032466">
    <property type="entry name" value="Metal_Hydrolase"/>
</dbReference>
<gene>
    <name evidence="4" type="ORF">BEMITA_LOCUS645</name>
</gene>
<reference evidence="4" key="1">
    <citation type="submission" date="2021-12" db="EMBL/GenBank/DDBJ databases">
        <authorList>
            <person name="King R."/>
        </authorList>
    </citation>
    <scope>NUCLEOTIDE SEQUENCE</scope>
</reference>
<feature type="compositionally biased region" description="Polar residues" evidence="2">
    <location>
        <begin position="1"/>
        <end position="18"/>
    </location>
</feature>
<accession>A0A9P0C6T2</accession>
<keyword evidence="1" id="KW-0224">Dipeptidase</keyword>
<keyword evidence="1" id="KW-0336">GPI-anchor</keyword>
<keyword evidence="1" id="KW-1015">Disulfide bond</keyword>
<comment type="subunit">
    <text evidence="1">Homodimer; disulfide-linked.</text>
</comment>
<keyword evidence="1" id="KW-0378">Hydrolase</keyword>
<keyword evidence="3" id="KW-0472">Membrane</keyword>
<evidence type="ECO:0000256" key="1">
    <source>
        <dbReference type="RuleBase" id="RU341113"/>
    </source>
</evidence>
<name>A0A9P0C6T2_BEMTA</name>
<evidence type="ECO:0000313" key="4">
    <source>
        <dbReference type="EMBL" id="CAH0753287.1"/>
    </source>
</evidence>
<comment type="cofactor">
    <cofactor evidence="1">
        <name>Zn(2+)</name>
        <dbReference type="ChEBI" id="CHEBI:29105"/>
    </cofactor>
</comment>
<dbReference type="EMBL" id="OU963862">
    <property type="protein sequence ID" value="CAH0753287.1"/>
    <property type="molecule type" value="Genomic_DNA"/>
</dbReference>
<keyword evidence="5" id="KW-1185">Reference proteome</keyword>
<comment type="similarity">
    <text evidence="1">Belongs to the metallo-dependent hydrolases superfamily. Peptidase M19 family.</text>
</comment>
<dbReference type="CDD" id="cd01301">
    <property type="entry name" value="rDP_like"/>
    <property type="match status" value="1"/>
</dbReference>
<feature type="transmembrane region" description="Helical" evidence="3">
    <location>
        <begin position="206"/>
        <end position="229"/>
    </location>
</feature>
<evidence type="ECO:0000256" key="2">
    <source>
        <dbReference type="SAM" id="MobiDB-lite"/>
    </source>
</evidence>
<dbReference type="AlphaFoldDB" id="A0A9P0C6T2"/>
<dbReference type="Pfam" id="PF01244">
    <property type="entry name" value="Peptidase_M19"/>
    <property type="match status" value="1"/>
</dbReference>
<keyword evidence="1" id="KW-0482">Metalloprotease</keyword>
<evidence type="ECO:0000256" key="3">
    <source>
        <dbReference type="SAM" id="Phobius"/>
    </source>
</evidence>
<dbReference type="SUPFAM" id="SSF51556">
    <property type="entry name" value="Metallo-dependent hydrolases"/>
    <property type="match status" value="1"/>
</dbReference>
<dbReference type="GO" id="GO:0046872">
    <property type="term" value="F:metal ion binding"/>
    <property type="evidence" value="ECO:0007669"/>
    <property type="project" value="UniProtKB-UniRule"/>
</dbReference>
<dbReference type="KEGG" id="btab:109039826"/>
<comment type="catalytic activity">
    <reaction evidence="1">
        <text>an L-aminoacyl-L-amino acid + H2O = 2 an L-alpha-amino acid</text>
        <dbReference type="Rhea" id="RHEA:48940"/>
        <dbReference type="ChEBI" id="CHEBI:15377"/>
        <dbReference type="ChEBI" id="CHEBI:59869"/>
        <dbReference type="ChEBI" id="CHEBI:77460"/>
        <dbReference type="EC" id="3.4.13.19"/>
    </reaction>
</comment>